<dbReference type="Proteomes" id="UP000477911">
    <property type="component" value="Unassembled WGS sequence"/>
</dbReference>
<evidence type="ECO:0008006" key="3">
    <source>
        <dbReference type="Google" id="ProtNLM"/>
    </source>
</evidence>
<proteinExistence type="predicted"/>
<organism evidence="1 2">
    <name type="scientific">Pseudooceanicola albus</name>
    <dbReference type="NCBI Taxonomy" id="2692189"/>
    <lineage>
        <taxon>Bacteria</taxon>
        <taxon>Pseudomonadati</taxon>
        <taxon>Pseudomonadota</taxon>
        <taxon>Alphaproteobacteria</taxon>
        <taxon>Rhodobacterales</taxon>
        <taxon>Paracoccaceae</taxon>
        <taxon>Pseudooceanicola</taxon>
    </lineage>
</organism>
<accession>A0A6L7G779</accession>
<dbReference type="SUPFAM" id="SSF54975">
    <property type="entry name" value="Acylphosphatase/BLUF domain-like"/>
    <property type="match status" value="1"/>
</dbReference>
<sequence>MTQRQTATFTFLGTLPEASFIEFAQHRAGRLSLGLRVVAQNSTTATLCVSGPVDLVEAFEMAMSLGPADCLVREVIRTATPCNRSEKP</sequence>
<protein>
    <recommendedName>
        <fullName evidence="3">Acylphosphatase-like domain-containing protein</fullName>
    </recommendedName>
</protein>
<dbReference type="AlphaFoldDB" id="A0A6L7G779"/>
<dbReference type="InterPro" id="IPR036046">
    <property type="entry name" value="Acylphosphatase-like_dom_sf"/>
</dbReference>
<reference evidence="1 2" key="1">
    <citation type="submission" date="2019-12" db="EMBL/GenBank/DDBJ databases">
        <authorList>
            <person name="Li M."/>
        </authorList>
    </citation>
    <scope>NUCLEOTIDE SEQUENCE [LARGE SCALE GENOMIC DNA]</scope>
    <source>
        <strain evidence="1 2">GBMRC 2024</strain>
    </source>
</reference>
<gene>
    <name evidence="1" type="ORF">GR170_11855</name>
</gene>
<dbReference type="EMBL" id="WUMU01000013">
    <property type="protein sequence ID" value="MXN18533.1"/>
    <property type="molecule type" value="Genomic_DNA"/>
</dbReference>
<evidence type="ECO:0000313" key="1">
    <source>
        <dbReference type="EMBL" id="MXN18533.1"/>
    </source>
</evidence>
<comment type="caution">
    <text evidence="1">The sequence shown here is derived from an EMBL/GenBank/DDBJ whole genome shotgun (WGS) entry which is preliminary data.</text>
</comment>
<name>A0A6L7G779_9RHOB</name>
<dbReference type="RefSeq" id="WP_160894664.1">
    <property type="nucleotide sequence ID" value="NZ_WUMU01000013.1"/>
</dbReference>
<evidence type="ECO:0000313" key="2">
    <source>
        <dbReference type="Proteomes" id="UP000477911"/>
    </source>
</evidence>
<keyword evidence="2" id="KW-1185">Reference proteome</keyword>